<dbReference type="SUPFAM" id="SSF57716">
    <property type="entry name" value="Glucocorticoid receptor-like (DNA-binding domain)"/>
    <property type="match status" value="1"/>
</dbReference>
<proteinExistence type="predicted"/>
<feature type="binding site" evidence="11">
    <location>
        <position position="49"/>
    </location>
    <ligand>
        <name>Zn(2+)</name>
        <dbReference type="ChEBI" id="CHEBI:29105"/>
    </ligand>
</feature>
<evidence type="ECO:0000313" key="15">
    <source>
        <dbReference type="Proteomes" id="UP001500889"/>
    </source>
</evidence>
<evidence type="ECO:0000259" key="12">
    <source>
        <dbReference type="PROSITE" id="PS50157"/>
    </source>
</evidence>
<dbReference type="Pfam" id="PF00096">
    <property type="entry name" value="zf-C2H2"/>
    <property type="match status" value="2"/>
</dbReference>
<keyword evidence="3" id="KW-0677">Repeat</keyword>
<dbReference type="GO" id="GO:0008270">
    <property type="term" value="F:zinc ion binding"/>
    <property type="evidence" value="ECO:0007669"/>
    <property type="project" value="UniProtKB-UniRule"/>
</dbReference>
<feature type="domain" description="C2H2-type" evidence="12">
    <location>
        <begin position="166"/>
        <end position="195"/>
    </location>
</feature>
<keyword evidence="4 10" id="KW-0863">Zinc-finger</keyword>
<evidence type="ECO:0000256" key="8">
    <source>
        <dbReference type="ARBA" id="ARBA00023163"/>
    </source>
</evidence>
<dbReference type="GO" id="GO:0005634">
    <property type="term" value="C:nucleus"/>
    <property type="evidence" value="ECO:0007669"/>
    <property type="project" value="UniProtKB-SubCell"/>
</dbReference>
<feature type="domain" description="C2H2-type" evidence="12">
    <location>
        <begin position="254"/>
        <end position="283"/>
    </location>
</feature>
<dbReference type="SMART" id="SM00355">
    <property type="entry name" value="ZnF_C2H2"/>
    <property type="match status" value="5"/>
</dbReference>
<dbReference type="InterPro" id="IPR013087">
    <property type="entry name" value="Znf_C2H2_type"/>
</dbReference>
<feature type="binding site" evidence="11">
    <location>
        <position position="52"/>
    </location>
    <ligand>
        <name>Zn(2+)</name>
        <dbReference type="ChEBI" id="CHEBI:29105"/>
    </ligand>
</feature>
<organism evidence="14 15">
    <name type="scientific">Drosophila madeirensis</name>
    <name type="common">Fruit fly</name>
    <dbReference type="NCBI Taxonomy" id="30013"/>
    <lineage>
        <taxon>Eukaryota</taxon>
        <taxon>Metazoa</taxon>
        <taxon>Ecdysozoa</taxon>
        <taxon>Arthropoda</taxon>
        <taxon>Hexapoda</taxon>
        <taxon>Insecta</taxon>
        <taxon>Pterygota</taxon>
        <taxon>Neoptera</taxon>
        <taxon>Endopterygota</taxon>
        <taxon>Diptera</taxon>
        <taxon>Brachycera</taxon>
        <taxon>Muscomorpha</taxon>
        <taxon>Ephydroidea</taxon>
        <taxon>Drosophilidae</taxon>
        <taxon>Drosophila</taxon>
        <taxon>Sophophora</taxon>
    </lineage>
</organism>
<dbReference type="SUPFAM" id="SSF57667">
    <property type="entry name" value="beta-beta-alpha zinc fingers"/>
    <property type="match status" value="3"/>
</dbReference>
<name>A0AAU9EZ68_DROMD</name>
<evidence type="ECO:0000256" key="4">
    <source>
        <dbReference type="ARBA" id="ARBA00022771"/>
    </source>
</evidence>
<comment type="subcellular location">
    <subcellularLocation>
        <location evidence="1">Nucleus</location>
    </subcellularLocation>
</comment>
<dbReference type="PROSITE" id="PS50157">
    <property type="entry name" value="ZINC_FINGER_C2H2_2"/>
    <property type="match status" value="5"/>
</dbReference>
<feature type="domain" description="C2H2-type" evidence="12">
    <location>
        <begin position="224"/>
        <end position="251"/>
    </location>
</feature>
<dbReference type="PANTHER" id="PTHR24394">
    <property type="entry name" value="ZINC FINGER PROTEIN"/>
    <property type="match status" value="1"/>
</dbReference>
<evidence type="ECO:0000256" key="10">
    <source>
        <dbReference type="PROSITE-ProRule" id="PRU00042"/>
    </source>
</evidence>
<dbReference type="PROSITE" id="PS00028">
    <property type="entry name" value="ZINC_FINGER_C2H2_1"/>
    <property type="match status" value="5"/>
</dbReference>
<dbReference type="GO" id="GO:0000981">
    <property type="term" value="F:DNA-binding transcription factor activity, RNA polymerase II-specific"/>
    <property type="evidence" value="ECO:0007669"/>
    <property type="project" value="TreeGrafter"/>
</dbReference>
<keyword evidence="8" id="KW-0804">Transcription</keyword>
<reference evidence="14 15" key="1">
    <citation type="submission" date="2024-02" db="EMBL/GenBank/DDBJ databases">
        <title>A chromosome-level genome assembly of Drosophila madeirensis, a fruit fly species endemic to Madeira island.</title>
        <authorList>
            <person name="Tomihara K."/>
            <person name="Llopart A."/>
            <person name="Yamamoto D."/>
        </authorList>
    </citation>
    <scope>NUCLEOTIDE SEQUENCE [LARGE SCALE GENOMIC DNA]</scope>
    <source>
        <strain evidence="14 15">RF1</strain>
    </source>
</reference>
<dbReference type="Proteomes" id="UP001500889">
    <property type="component" value="Chromosome O"/>
</dbReference>
<dbReference type="SMART" id="SM00868">
    <property type="entry name" value="zf-AD"/>
    <property type="match status" value="1"/>
</dbReference>
<dbReference type="PROSITE" id="PS51915">
    <property type="entry name" value="ZAD"/>
    <property type="match status" value="1"/>
</dbReference>
<evidence type="ECO:0000256" key="3">
    <source>
        <dbReference type="ARBA" id="ARBA00022737"/>
    </source>
</evidence>
<evidence type="ECO:0000256" key="1">
    <source>
        <dbReference type="ARBA" id="ARBA00004123"/>
    </source>
</evidence>
<dbReference type="Pfam" id="PF07776">
    <property type="entry name" value="zf-AD"/>
    <property type="match status" value="1"/>
</dbReference>
<evidence type="ECO:0000256" key="9">
    <source>
        <dbReference type="ARBA" id="ARBA00023242"/>
    </source>
</evidence>
<keyword evidence="15" id="KW-1185">Reference proteome</keyword>
<evidence type="ECO:0000256" key="5">
    <source>
        <dbReference type="ARBA" id="ARBA00022833"/>
    </source>
</evidence>
<dbReference type="FunFam" id="3.30.160.60:FF:000322">
    <property type="entry name" value="GDNF-inducible zinc finger protein 1"/>
    <property type="match status" value="1"/>
</dbReference>
<dbReference type="InterPro" id="IPR012934">
    <property type="entry name" value="Znf_AD"/>
</dbReference>
<keyword evidence="9" id="KW-0539">Nucleus</keyword>
<keyword evidence="7" id="KW-0238">DNA-binding</keyword>
<gene>
    <name evidence="14" type="ORF">DMAD_08453</name>
</gene>
<dbReference type="AlphaFoldDB" id="A0AAU9EZ68"/>
<evidence type="ECO:0000256" key="6">
    <source>
        <dbReference type="ARBA" id="ARBA00023015"/>
    </source>
</evidence>
<feature type="domain" description="ZAD" evidence="13">
    <location>
        <begin position="4"/>
        <end position="76"/>
    </location>
</feature>
<keyword evidence="5 11" id="KW-0862">Zinc</keyword>
<feature type="domain" description="C2H2-type" evidence="12">
    <location>
        <begin position="196"/>
        <end position="223"/>
    </location>
</feature>
<dbReference type="FunFam" id="3.30.160.60:FF:000100">
    <property type="entry name" value="Zinc finger 45-like"/>
    <property type="match status" value="1"/>
</dbReference>
<dbReference type="FunFam" id="3.30.160.60:FF:000110">
    <property type="entry name" value="Zinc finger protein-like"/>
    <property type="match status" value="1"/>
</dbReference>
<dbReference type="Gene3D" id="3.30.160.60">
    <property type="entry name" value="Classic Zinc Finger"/>
    <property type="match status" value="4"/>
</dbReference>
<evidence type="ECO:0000259" key="13">
    <source>
        <dbReference type="PROSITE" id="PS51915"/>
    </source>
</evidence>
<feature type="binding site" evidence="11">
    <location>
        <position position="6"/>
    </location>
    <ligand>
        <name>Zn(2+)</name>
        <dbReference type="ChEBI" id="CHEBI:29105"/>
    </ligand>
</feature>
<evidence type="ECO:0000256" key="11">
    <source>
        <dbReference type="PROSITE-ProRule" id="PRU01263"/>
    </source>
</evidence>
<keyword evidence="2 11" id="KW-0479">Metal-binding</keyword>
<keyword evidence="6" id="KW-0805">Transcription regulation</keyword>
<sequence>MRNKICRICSGAEATIYLFCPKNGHFIRQILSITGVGLNEKEGISSYMCEKCVFDLDCAIKFRQRCIISEKRNLEKVNSTGSIEEEDTDTDSEIESYGLNTDEENTDDYALEYESEICTQNNVEQANTKRRGKYAEPYICDHCGKSINSWSNFQEHKLRHTGVKNFACEFSDCGKRFATRKELVRHNRCHTGEKPFVCIYCSRRFSDASSREEHHRRHRNEKRFECKTCGKSFVSSGCLRKHTLTHASVDERKHHCGICNKRFMRIAHLQNHLTTSTHLEKALEVAQQSSTVVVHEADTSIS</sequence>
<dbReference type="PANTHER" id="PTHR24394:SF29">
    <property type="entry name" value="MYONEURIN"/>
    <property type="match status" value="1"/>
</dbReference>
<dbReference type="InterPro" id="IPR036236">
    <property type="entry name" value="Znf_C2H2_sf"/>
</dbReference>
<dbReference type="EMBL" id="AP029263">
    <property type="protein sequence ID" value="BFF89774.1"/>
    <property type="molecule type" value="Genomic_DNA"/>
</dbReference>
<evidence type="ECO:0000256" key="7">
    <source>
        <dbReference type="ARBA" id="ARBA00023125"/>
    </source>
</evidence>
<evidence type="ECO:0000256" key="2">
    <source>
        <dbReference type="ARBA" id="ARBA00022723"/>
    </source>
</evidence>
<protein>
    <submittedName>
        <fullName evidence="14">Gastrula zinc finger protein XlCGF17.1</fullName>
    </submittedName>
</protein>
<accession>A0AAU9EZ68</accession>
<evidence type="ECO:0000313" key="14">
    <source>
        <dbReference type="EMBL" id="BFF89774.1"/>
    </source>
</evidence>
<feature type="domain" description="C2H2-type" evidence="12">
    <location>
        <begin position="138"/>
        <end position="165"/>
    </location>
</feature>
<feature type="binding site" evidence="11">
    <location>
        <position position="9"/>
    </location>
    <ligand>
        <name>Zn(2+)</name>
        <dbReference type="ChEBI" id="CHEBI:29105"/>
    </ligand>
</feature>
<dbReference type="GO" id="GO:0003677">
    <property type="term" value="F:DNA binding"/>
    <property type="evidence" value="ECO:0007669"/>
    <property type="project" value="UniProtKB-KW"/>
</dbReference>